<dbReference type="RefSeq" id="WP_219938440.1">
    <property type="nucleotide sequence ID" value="NZ_JAGFNY010000085.1"/>
</dbReference>
<evidence type="ECO:0000313" key="2">
    <source>
        <dbReference type="EMBL" id="MBW7571160.1"/>
    </source>
</evidence>
<reference evidence="2 3" key="1">
    <citation type="submission" date="2021-03" db="EMBL/GenBank/DDBJ databases">
        <title>Succinivibrio sp. nov. isolated from feces of cow.</title>
        <authorList>
            <person name="Choi J.-Y."/>
        </authorList>
    </citation>
    <scope>NUCLEOTIDE SEQUENCE [LARGE SCALE GENOMIC DNA]</scope>
    <source>
        <strain evidence="2 3">AGMB01872</strain>
    </source>
</reference>
<dbReference type="Proteomes" id="UP000731465">
    <property type="component" value="Unassembled WGS sequence"/>
</dbReference>
<comment type="caution">
    <text evidence="2">The sequence shown here is derived from an EMBL/GenBank/DDBJ whole genome shotgun (WGS) entry which is preliminary data.</text>
</comment>
<dbReference type="Pfam" id="PF09820">
    <property type="entry name" value="AAA-ATPase_like"/>
    <property type="match status" value="1"/>
</dbReference>
<evidence type="ECO:0000313" key="3">
    <source>
        <dbReference type="Proteomes" id="UP000731465"/>
    </source>
</evidence>
<dbReference type="EMBL" id="JAGFNY010000085">
    <property type="protein sequence ID" value="MBW7571160.1"/>
    <property type="molecule type" value="Genomic_DNA"/>
</dbReference>
<evidence type="ECO:0000259" key="1">
    <source>
        <dbReference type="Pfam" id="PF09820"/>
    </source>
</evidence>
<dbReference type="PANTHER" id="PTHR34825:SF1">
    <property type="entry name" value="AAA-ATPASE-LIKE DOMAIN-CONTAINING PROTEIN"/>
    <property type="match status" value="1"/>
</dbReference>
<accession>A0ABS7DJZ1</accession>
<feature type="domain" description="AAA-ATPase-like" evidence="1">
    <location>
        <begin position="4"/>
        <end position="226"/>
    </location>
</feature>
<name>A0ABS7DJZ1_9GAMM</name>
<proteinExistence type="predicted"/>
<dbReference type="PANTHER" id="PTHR34825">
    <property type="entry name" value="CONSERVED PROTEIN, WITH A WEAK D-GALACTARATE DEHYDRATASE/ALTRONATE HYDROLASE DOMAIN"/>
    <property type="match status" value="1"/>
</dbReference>
<sequence length="355" mass="41229">MGKKNNCYFIDKSSYIKMVFEYSSSVILFARPRGFGKTLLMDMFASFLTIAEDGNDNKEFKEKIFYGLEILKDKEFTDKYLGQFPVIVTSLKSAYGENFEQAYDSLARIVVWLFSDFDFLLNSKNLSKDEIENYSKYLDRGFLCDINSIGYVKDALEFLSTCLYKHYKKKVILLIDDYDMPLAKAYENGYHNEMLTLMSSFFNVMENNHQDTEGYENPIEKIILTGWLNADLSVANNISVDTILSDNQIFDSMLGFSKEETEKILKDHDLYEYFPLVKKNYGGYMFNEQEMFSPFNIISFVHDALMHKSQGYKVYAPNFWINSASSDALLPYVGYLIQNDTENMQKLMDGECIET</sequence>
<gene>
    <name evidence="2" type="ORF">J5V48_09705</name>
</gene>
<organism evidence="2 3">
    <name type="scientific">Succinivibrio faecicola</name>
    <dbReference type="NCBI Taxonomy" id="2820300"/>
    <lineage>
        <taxon>Bacteria</taxon>
        <taxon>Pseudomonadati</taxon>
        <taxon>Pseudomonadota</taxon>
        <taxon>Gammaproteobacteria</taxon>
        <taxon>Aeromonadales</taxon>
        <taxon>Succinivibrionaceae</taxon>
        <taxon>Succinivibrio</taxon>
    </lineage>
</organism>
<dbReference type="InterPro" id="IPR027417">
    <property type="entry name" value="P-loop_NTPase"/>
</dbReference>
<protein>
    <submittedName>
        <fullName evidence="2">AAA family ATPase</fullName>
    </submittedName>
</protein>
<keyword evidence="3" id="KW-1185">Reference proteome</keyword>
<dbReference type="SUPFAM" id="SSF52540">
    <property type="entry name" value="P-loop containing nucleoside triphosphate hydrolases"/>
    <property type="match status" value="1"/>
</dbReference>
<dbReference type="InterPro" id="IPR018631">
    <property type="entry name" value="AAA-ATPase-like_dom"/>
</dbReference>